<dbReference type="InterPro" id="IPR012921">
    <property type="entry name" value="SPOC_C"/>
</dbReference>
<feature type="domain" description="RRM" evidence="6">
    <location>
        <begin position="11"/>
        <end position="83"/>
    </location>
</feature>
<dbReference type="Pfam" id="PF00076">
    <property type="entry name" value="RRM_1"/>
    <property type="match status" value="2"/>
</dbReference>
<feature type="region of interest" description="Disordered" evidence="5">
    <location>
        <begin position="89"/>
        <end position="115"/>
    </location>
</feature>
<dbReference type="CDD" id="cd00590">
    <property type="entry name" value="RRM_SF"/>
    <property type="match status" value="1"/>
</dbReference>
<dbReference type="SMART" id="SM00360">
    <property type="entry name" value="RRM"/>
    <property type="match status" value="2"/>
</dbReference>
<dbReference type="InterPro" id="IPR012677">
    <property type="entry name" value="Nucleotide-bd_a/b_plait_sf"/>
</dbReference>
<comment type="subcellular location">
    <subcellularLocation>
        <location evidence="1">Nucleus</location>
    </subcellularLocation>
</comment>
<dbReference type="InterPro" id="IPR035979">
    <property type="entry name" value="RBD_domain_sf"/>
</dbReference>
<evidence type="ECO:0000256" key="1">
    <source>
        <dbReference type="ARBA" id="ARBA00004123"/>
    </source>
</evidence>
<feature type="domain" description="RRM" evidence="6">
    <location>
        <begin position="148"/>
        <end position="222"/>
    </location>
</feature>
<evidence type="ECO:0000256" key="5">
    <source>
        <dbReference type="SAM" id="MobiDB-lite"/>
    </source>
</evidence>
<gene>
    <name evidence="7" type="ORF">HAX54_043705</name>
</gene>
<evidence type="ECO:0000259" key="6">
    <source>
        <dbReference type="PROSITE" id="PS50102"/>
    </source>
</evidence>
<dbReference type="EMBL" id="JACEIK010006570">
    <property type="protein sequence ID" value="MCE2055891.1"/>
    <property type="molecule type" value="Genomic_DNA"/>
</dbReference>
<evidence type="ECO:0000256" key="2">
    <source>
        <dbReference type="ARBA" id="ARBA00022884"/>
    </source>
</evidence>
<protein>
    <recommendedName>
        <fullName evidence="6">RRM domain-containing protein</fullName>
    </recommendedName>
</protein>
<name>A0ABS8W4T9_DATST</name>
<evidence type="ECO:0000256" key="3">
    <source>
        <dbReference type="ARBA" id="ARBA00023242"/>
    </source>
</evidence>
<dbReference type="Proteomes" id="UP000823775">
    <property type="component" value="Unassembled WGS sequence"/>
</dbReference>
<sequence>MMYGLQAKSYKSLWVAGISKYVSKEELEDQFKKFGKIQEYKLIRDRNAAYVEFARKEDAAEALKNMNRKKIGSKHIHVDYFRSQPMKKEKGPEFREMRDGQYPNRSISHPDTRLMPQDSVMSNSMDVGFSRKHPILLPVGQRADGQLSKVLCISYPPSVHVDKFMLYNAMILFGEIDEIKVFHDENFSLVQFRSVEEAQCAKERLQGKLFNDRRIKIEYSNSGPTPGTDFLAYHPSITGPTNFYSNEDLSQPAPMGIVCHNRHSSRNCIWRGIIAKTGLFVCRAECFTAEERIEFEIPDIVNCSARMGLDMLTEYCTNAIGFNIVYFLPDPGEDFASFTKFLRYLISKDRAGVAEFGDGTTLFLVPPSDFLTKVLNISGQQRLYGVVVKFASHIPSGPFLPPESHQPQYVDAPQITSSQISYDAMSFMESVSEMNNNQVTQEDLKLSSREYDSLNDAYPTNLAQPGNIASYPVNSVHQSNIVELTQTGICLPTDLIETLTKMLPANKLSSMEGTTVPAEAFASIPASDVVIEPGILQQQPSRYEQEAPAQVVDHMVQFGSQFNNQTQILSQLQSQSQVLNMPNYYFQGSNSFSQIQENNLNLQPQGGPPQTLTSTIISQGTQHSVQPYVDRQLQFGRYQDVASGSGIDYGTDALRNYGSLFPQQPTNH</sequence>
<keyword evidence="3" id="KW-0539">Nucleus</keyword>
<dbReference type="SUPFAM" id="SSF54928">
    <property type="entry name" value="RNA-binding domain, RBD"/>
    <property type="match status" value="2"/>
</dbReference>
<proteinExistence type="predicted"/>
<evidence type="ECO:0000313" key="8">
    <source>
        <dbReference type="Proteomes" id="UP000823775"/>
    </source>
</evidence>
<feature type="compositionally biased region" description="Basic and acidic residues" evidence="5">
    <location>
        <begin position="89"/>
        <end position="99"/>
    </location>
</feature>
<keyword evidence="8" id="KW-1185">Reference proteome</keyword>
<dbReference type="PANTHER" id="PTHR23189">
    <property type="entry name" value="RNA RECOGNITION MOTIF-CONTAINING"/>
    <property type="match status" value="1"/>
</dbReference>
<evidence type="ECO:0000313" key="7">
    <source>
        <dbReference type="EMBL" id="MCE2055891.1"/>
    </source>
</evidence>
<accession>A0ABS8W4T9</accession>
<reference evidence="7 8" key="1">
    <citation type="journal article" date="2021" name="BMC Genomics">
        <title>Datura genome reveals duplications of psychoactive alkaloid biosynthetic genes and high mutation rate following tissue culture.</title>
        <authorList>
            <person name="Rajewski A."/>
            <person name="Carter-House D."/>
            <person name="Stajich J."/>
            <person name="Litt A."/>
        </authorList>
    </citation>
    <scope>NUCLEOTIDE SEQUENCE [LARGE SCALE GENOMIC DNA]</scope>
    <source>
        <strain evidence="7">AR-01</strain>
    </source>
</reference>
<keyword evidence="2 4" id="KW-0694">RNA-binding</keyword>
<dbReference type="PROSITE" id="PS50102">
    <property type="entry name" value="RRM"/>
    <property type="match status" value="2"/>
</dbReference>
<comment type="caution">
    <text evidence="7">The sequence shown here is derived from an EMBL/GenBank/DDBJ whole genome shotgun (WGS) entry which is preliminary data.</text>
</comment>
<dbReference type="CDD" id="cd21546">
    <property type="entry name" value="SPOC_FPA-like"/>
    <property type="match status" value="1"/>
</dbReference>
<dbReference type="InterPro" id="IPR000504">
    <property type="entry name" value="RRM_dom"/>
</dbReference>
<organism evidence="7 8">
    <name type="scientific">Datura stramonium</name>
    <name type="common">Jimsonweed</name>
    <name type="synonym">Common thornapple</name>
    <dbReference type="NCBI Taxonomy" id="4076"/>
    <lineage>
        <taxon>Eukaryota</taxon>
        <taxon>Viridiplantae</taxon>
        <taxon>Streptophyta</taxon>
        <taxon>Embryophyta</taxon>
        <taxon>Tracheophyta</taxon>
        <taxon>Spermatophyta</taxon>
        <taxon>Magnoliopsida</taxon>
        <taxon>eudicotyledons</taxon>
        <taxon>Gunneridae</taxon>
        <taxon>Pentapetalae</taxon>
        <taxon>asterids</taxon>
        <taxon>lamiids</taxon>
        <taxon>Solanales</taxon>
        <taxon>Solanaceae</taxon>
        <taxon>Solanoideae</taxon>
        <taxon>Datureae</taxon>
        <taxon>Datura</taxon>
    </lineage>
</organism>
<evidence type="ECO:0000256" key="4">
    <source>
        <dbReference type="PROSITE-ProRule" id="PRU00176"/>
    </source>
</evidence>
<dbReference type="Gene3D" id="3.30.70.330">
    <property type="match status" value="2"/>
</dbReference>
<dbReference type="Pfam" id="PF07744">
    <property type="entry name" value="SPOC"/>
    <property type="match status" value="1"/>
</dbReference>